<gene>
    <name evidence="2" type="ORF">XELAEV_18000217mg</name>
</gene>
<accession>A0A974BP88</accession>
<proteinExistence type="predicted"/>
<name>A0A974BP88_XENLA</name>
<feature type="compositionally biased region" description="Polar residues" evidence="1">
    <location>
        <begin position="29"/>
        <end position="40"/>
    </location>
</feature>
<dbReference type="Proteomes" id="UP000694892">
    <property type="component" value="Unassembled WGS sequence"/>
</dbReference>
<dbReference type="AlphaFoldDB" id="A0A974BP88"/>
<protein>
    <submittedName>
        <fullName evidence="2">Uncharacterized protein</fullName>
    </submittedName>
</protein>
<reference evidence="2" key="1">
    <citation type="submission" date="2016-05" db="EMBL/GenBank/DDBJ databases">
        <title>WGS assembly of Xenopus laevis.</title>
        <authorList>
            <person name="Session A."/>
            <person name="Uno Y."/>
            <person name="Kwon T."/>
            <person name="Chapman J."/>
            <person name="Toyoda A."/>
            <person name="Takahashi S."/>
            <person name="Fukui A."/>
            <person name="Hikosaka A."/>
            <person name="Putnam N."/>
            <person name="Stites J."/>
            <person name="Van Heeringen S."/>
            <person name="Quigley I."/>
            <person name="Heinz S."/>
            <person name="Hellsten U."/>
            <person name="Lyons J."/>
            <person name="Suzuki A."/>
            <person name="Kondo M."/>
            <person name="Ogino H."/>
            <person name="Ochi H."/>
            <person name="Bogdanovic O."/>
            <person name="Lister R."/>
            <person name="Georgiou G."/>
            <person name="Paranjpe S."/>
            <person name="Van Kruijsbergen I."/>
            <person name="Mozaffari S."/>
            <person name="Shu S."/>
            <person name="Schmutz J."/>
            <person name="Jenkins J."/>
            <person name="Grimwood J."/>
            <person name="Carlson J."/>
            <person name="Mitros T."/>
            <person name="Simakov O."/>
            <person name="Heald R."/>
            <person name="Miller K."/>
            <person name="Haudenschild C."/>
            <person name="Kuroki Y."/>
            <person name="Tanaka T."/>
            <person name="Michiue T."/>
            <person name="Watanabe M."/>
            <person name="Kinoshita T."/>
            <person name="Ohta Y."/>
            <person name="Mawaribuchi S."/>
            <person name="Suzuki Y."/>
            <person name="Haramoto Y."/>
            <person name="Yamamoto T."/>
            <person name="Takagi C."/>
            <person name="Kitzman J."/>
            <person name="Shendure J."/>
            <person name="Nakayama T."/>
            <person name="Izutsu Y."/>
            <person name="Robert J."/>
            <person name="Dichmann D."/>
            <person name="Flajnik M."/>
            <person name="Houston D."/>
            <person name="Marcotte E."/>
            <person name="Wallingford J."/>
            <person name="Ito Y."/>
            <person name="Asashima M."/>
            <person name="Ueno N."/>
            <person name="Matsuda Y."/>
            <person name="Jan Veenstra G."/>
            <person name="Fujiyama A."/>
            <person name="Harland R."/>
            <person name="Taira M."/>
            <person name="Rokhsar D.S."/>
        </authorList>
    </citation>
    <scope>NUCLEOTIDE SEQUENCE</scope>
    <source>
        <strain evidence="2">J</strain>
        <tissue evidence="2">Blood</tissue>
    </source>
</reference>
<dbReference type="EMBL" id="KV478415">
    <property type="protein sequence ID" value="OCT55664.1"/>
    <property type="molecule type" value="Genomic_DNA"/>
</dbReference>
<organism evidence="2">
    <name type="scientific">Xenopus laevis</name>
    <name type="common">African clawed frog</name>
    <dbReference type="NCBI Taxonomy" id="8355"/>
    <lineage>
        <taxon>Eukaryota</taxon>
        <taxon>Metazoa</taxon>
        <taxon>Chordata</taxon>
        <taxon>Craniata</taxon>
        <taxon>Vertebrata</taxon>
        <taxon>Euteleostomi</taxon>
        <taxon>Amphibia</taxon>
        <taxon>Batrachia</taxon>
        <taxon>Anura</taxon>
        <taxon>Pipoidea</taxon>
        <taxon>Pipidae</taxon>
        <taxon>Xenopodinae</taxon>
        <taxon>Xenopus</taxon>
        <taxon>Xenopus</taxon>
    </lineage>
</organism>
<evidence type="ECO:0000313" key="2">
    <source>
        <dbReference type="EMBL" id="OCT55664.1"/>
    </source>
</evidence>
<feature type="region of interest" description="Disordered" evidence="1">
    <location>
        <begin position="20"/>
        <end position="40"/>
    </location>
</feature>
<evidence type="ECO:0000256" key="1">
    <source>
        <dbReference type="SAM" id="MobiDB-lite"/>
    </source>
</evidence>
<sequence>MAKKKREAIIQCSWAVRQNGDAVPGPSAKVSTREATMGKSNLQKNVYSDMDSNSDGSDSEAEGGKIIALIKKYFKGKVQEKGVEKTKESTQSMVPIGAADTYACALTATADHLPRKVRKDIEAGKCVDIYDITREAVQANEDGVKQGEGEEE</sequence>